<dbReference type="InterPro" id="IPR025887">
    <property type="entry name" value="Glyco_hydro_31_N_dom"/>
</dbReference>
<keyword evidence="4" id="KW-0732">Signal</keyword>
<dbReference type="InterPro" id="IPR013780">
    <property type="entry name" value="Glyco_hydro_b"/>
</dbReference>
<dbReference type="Gene3D" id="2.60.40.1760">
    <property type="entry name" value="glycosyl hydrolase (family 31)"/>
    <property type="match status" value="1"/>
</dbReference>
<dbReference type="Pfam" id="PF13802">
    <property type="entry name" value="Gal_mutarotas_2"/>
    <property type="match status" value="1"/>
</dbReference>
<evidence type="ECO:0000256" key="7">
    <source>
        <dbReference type="ARBA" id="ARBA00023295"/>
    </source>
</evidence>
<dbReference type="eggNOG" id="KOG1065">
    <property type="taxonomic scope" value="Eukaryota"/>
</dbReference>
<dbReference type="CDD" id="cd06602">
    <property type="entry name" value="GH31_MGAM_SI_GAA"/>
    <property type="match status" value="1"/>
</dbReference>
<keyword evidence="6" id="KW-0325">Glycoprotein</keyword>
<reference evidence="13 14" key="1">
    <citation type="submission" date="2009-08" db="EMBL/GenBank/DDBJ databases">
        <title>The Genome Sequence of Spizellomyces punctatus strain DAOM BR117.</title>
        <authorList>
            <consortium name="The Broad Institute Genome Sequencing Platform"/>
            <person name="Russ C."/>
            <person name="Cuomo C."/>
            <person name="Shea T."/>
            <person name="Young S.K."/>
            <person name="Zeng Q."/>
            <person name="Koehrsen M."/>
            <person name="Haas B."/>
            <person name="Borodovsky M."/>
            <person name="Guigo R."/>
            <person name="Alvarado L."/>
            <person name="Berlin A."/>
            <person name="Bochicchio J."/>
            <person name="Borenstein D."/>
            <person name="Chapman S."/>
            <person name="Chen Z."/>
            <person name="Engels R."/>
            <person name="Freedman E."/>
            <person name="Gellesch M."/>
            <person name="Goldberg J."/>
            <person name="Griggs A."/>
            <person name="Gujja S."/>
            <person name="Heiman D."/>
            <person name="Hepburn T."/>
            <person name="Howarth C."/>
            <person name="Jen D."/>
            <person name="Larson L."/>
            <person name="Lewis B."/>
            <person name="Mehta T."/>
            <person name="Park D."/>
            <person name="Pearson M."/>
            <person name="Roberts A."/>
            <person name="Saif S."/>
            <person name="Shenoy N."/>
            <person name="Sisk P."/>
            <person name="Stolte C."/>
            <person name="Sykes S."/>
            <person name="Thomson T."/>
            <person name="Walk T."/>
            <person name="White J."/>
            <person name="Yandava C."/>
            <person name="Burger G."/>
            <person name="Gray M.W."/>
            <person name="Holland P.W.H."/>
            <person name="King N."/>
            <person name="Lang F.B.F."/>
            <person name="Roger A.J."/>
            <person name="Ruiz-Trillo I."/>
            <person name="Lander E."/>
            <person name="Nusbaum C."/>
        </authorList>
    </citation>
    <scope>NUCLEOTIDE SEQUENCE [LARGE SCALE GENOMIC DNA]</scope>
    <source>
        <strain evidence="13 14">DAOM BR117</strain>
    </source>
</reference>
<evidence type="ECO:0000259" key="10">
    <source>
        <dbReference type="Pfam" id="PF01055"/>
    </source>
</evidence>
<dbReference type="InterPro" id="IPR011013">
    <property type="entry name" value="Gal_mutarotase_sf_dom"/>
</dbReference>
<dbReference type="EMBL" id="KQ257452">
    <property type="protein sequence ID" value="KND02724.1"/>
    <property type="molecule type" value="Genomic_DNA"/>
</dbReference>
<proteinExistence type="inferred from homology"/>
<sequence>MCPPTGKSLKERFKSGYIVEHVHREETYITADLTVTGQTRLSHLGHDVAELALKVTFETPSRLHIVIGDRQNRRWRVPESIFERPSPDRDLKVDDLAYSVDVLTDKPGENGLIPDTILSVTRNEDGAPVFRASLSQMVFKDQYIELVNTGIAPKNANIYGLGENVSALRKDPDGSIWTIFARDAPSPPNENLYGCHPVYMELRDGKAHGVFLLNSNGMDIELHPGTLIYKIIGGILEFYVLLGPTPLDVCRQYTDVVGLPAPIPYWSLGFHQCRWGYYTLDEVKKVVRNFKKAKIPLDCMWFDIDYMEEFKDFTYDPIRYPAAELQAFIDKLHERNQHAIMIVDPGVKVETNYPSFEQGLQLDIYMKNRKRANFMGKVWPGRVHFPDFFHPKAYEYWDRCLREWYEISHLDGVWLDMNELANFCKGECKDDPRTPNKALHHHTHHCTLEYPPYRINNAGEREDLHTNTTSMDSVHYGDVLEYDVHNLYGHMESIATYKALTVIEGGKRPFVLCRSTFAGSGRWTTHWLGDNFSTFESLAYSIPGCINFQLFGIHMVGPDIGGFNGEPSEELLTRWMQMSAFYPFSRNHNVRGAKPQEPFVTPQVTHASRIALHTRYKLLPYWYTLFHEGWTRGTPVLRPLCWEFPMDPKTWDMDTQFMIGPSILVAPILRQGQERIVPYLPKSNWYNLYHYKEIPSAMPFMSAPLTEPTPAFIRGGYVVPTHHTPSLTVHDSRESGYDLLVALDDSQNAGGTLYIDDGISLKTTPTKSSYEISFTATASSVRSSGAKVAEDVEWAIPDSYIVHEIVVMGVRTEDENTDKPFRVTVNGDARQSTLDIGVLKMDVGVHVSEAFEVVWGWGD</sequence>
<dbReference type="InParanoid" id="A0A0L0HPJ8"/>
<comment type="catalytic activity">
    <reaction evidence="1">
        <text>Hydrolysis of terminal, non-reducing (1-&gt;4)-linked alpha-D-glucose residues with release of alpha-D-glucose.</text>
        <dbReference type="EC" id="3.2.1.20"/>
    </reaction>
</comment>
<dbReference type="Pfam" id="PF21365">
    <property type="entry name" value="Glyco_hydro_31_3rd"/>
    <property type="match status" value="1"/>
</dbReference>
<dbReference type="PANTHER" id="PTHR22762">
    <property type="entry name" value="ALPHA-GLUCOSIDASE"/>
    <property type="match status" value="1"/>
</dbReference>
<keyword evidence="14" id="KW-1185">Reference proteome</keyword>
<feature type="domain" description="Glycoside hydrolase family 31 N-terminal" evidence="11">
    <location>
        <begin position="153"/>
        <end position="219"/>
    </location>
</feature>
<dbReference type="GeneID" id="27685444"/>
<dbReference type="OrthoDB" id="5839090at2759"/>
<dbReference type="GO" id="GO:0030246">
    <property type="term" value="F:carbohydrate binding"/>
    <property type="evidence" value="ECO:0007669"/>
    <property type="project" value="InterPro"/>
</dbReference>
<protein>
    <recommendedName>
        <fullName evidence="3">alpha-glucosidase</fullName>
        <ecNumber evidence="3">3.2.1.20</ecNumber>
    </recommendedName>
    <alternativeName>
        <fullName evidence="8">Maltase</fullName>
    </alternativeName>
</protein>
<evidence type="ECO:0000256" key="3">
    <source>
        <dbReference type="ARBA" id="ARBA00012741"/>
    </source>
</evidence>
<evidence type="ECO:0000313" key="14">
    <source>
        <dbReference type="Proteomes" id="UP000053201"/>
    </source>
</evidence>
<dbReference type="PANTHER" id="PTHR22762:SF133">
    <property type="entry name" value="P-TYPE DOMAIN-CONTAINING PROTEIN"/>
    <property type="match status" value="1"/>
</dbReference>
<organism evidence="13 14">
    <name type="scientific">Spizellomyces punctatus (strain DAOM BR117)</name>
    <dbReference type="NCBI Taxonomy" id="645134"/>
    <lineage>
        <taxon>Eukaryota</taxon>
        <taxon>Fungi</taxon>
        <taxon>Fungi incertae sedis</taxon>
        <taxon>Chytridiomycota</taxon>
        <taxon>Chytridiomycota incertae sedis</taxon>
        <taxon>Chytridiomycetes</taxon>
        <taxon>Spizellomycetales</taxon>
        <taxon>Spizellomycetaceae</taxon>
        <taxon>Spizellomyces</taxon>
    </lineage>
</organism>
<evidence type="ECO:0000259" key="11">
    <source>
        <dbReference type="Pfam" id="PF13802"/>
    </source>
</evidence>
<feature type="domain" description="Glycoside hydrolase family 31 TIM barrel" evidence="10">
    <location>
        <begin position="261"/>
        <end position="625"/>
    </location>
</feature>
<dbReference type="STRING" id="645134.A0A0L0HPJ8"/>
<evidence type="ECO:0000256" key="5">
    <source>
        <dbReference type="ARBA" id="ARBA00022801"/>
    </source>
</evidence>
<dbReference type="Pfam" id="PF01055">
    <property type="entry name" value="Glyco_hydro_31_2nd"/>
    <property type="match status" value="1"/>
</dbReference>
<gene>
    <name evidence="13" type="ORF">SPPG_01807</name>
</gene>
<dbReference type="Proteomes" id="UP000053201">
    <property type="component" value="Unassembled WGS sequence"/>
</dbReference>
<dbReference type="GO" id="GO:0090599">
    <property type="term" value="F:alpha-glucosidase activity"/>
    <property type="evidence" value="ECO:0007669"/>
    <property type="project" value="UniProtKB-ARBA"/>
</dbReference>
<dbReference type="VEuPathDB" id="FungiDB:SPPG_01807"/>
<evidence type="ECO:0000256" key="1">
    <source>
        <dbReference type="ARBA" id="ARBA00001657"/>
    </source>
</evidence>
<dbReference type="RefSeq" id="XP_016610763.1">
    <property type="nucleotide sequence ID" value="XM_016750120.1"/>
</dbReference>
<keyword evidence="7 9" id="KW-0326">Glycosidase</keyword>
<dbReference type="CDD" id="cd14752">
    <property type="entry name" value="GH31_N"/>
    <property type="match status" value="1"/>
</dbReference>
<comment type="similarity">
    <text evidence="2 9">Belongs to the glycosyl hydrolase 31 family.</text>
</comment>
<evidence type="ECO:0000256" key="6">
    <source>
        <dbReference type="ARBA" id="ARBA00023180"/>
    </source>
</evidence>
<evidence type="ECO:0000256" key="2">
    <source>
        <dbReference type="ARBA" id="ARBA00007806"/>
    </source>
</evidence>
<dbReference type="AlphaFoldDB" id="A0A0L0HPJ8"/>
<dbReference type="GO" id="GO:0005975">
    <property type="term" value="P:carbohydrate metabolic process"/>
    <property type="evidence" value="ECO:0007669"/>
    <property type="project" value="InterPro"/>
</dbReference>
<dbReference type="Gene3D" id="2.60.40.1180">
    <property type="entry name" value="Golgi alpha-mannosidase II"/>
    <property type="match status" value="2"/>
</dbReference>
<dbReference type="InterPro" id="IPR030459">
    <property type="entry name" value="Glyco_hydro_31_CS"/>
</dbReference>
<dbReference type="PROSITE" id="PS00129">
    <property type="entry name" value="GLYCOSYL_HYDROL_F31_1"/>
    <property type="match status" value="1"/>
</dbReference>
<dbReference type="EC" id="3.2.1.20" evidence="3"/>
<dbReference type="InterPro" id="IPR017853">
    <property type="entry name" value="GH"/>
</dbReference>
<feature type="domain" description="Glycosyl hydrolase family 31 C-terminal" evidence="12">
    <location>
        <begin position="633"/>
        <end position="719"/>
    </location>
</feature>
<dbReference type="OMA" id="TTEEMCT"/>
<keyword evidence="5 9" id="KW-0378">Hydrolase</keyword>
<dbReference type="SUPFAM" id="SSF74650">
    <property type="entry name" value="Galactose mutarotase-like"/>
    <property type="match status" value="1"/>
</dbReference>
<evidence type="ECO:0000259" key="12">
    <source>
        <dbReference type="Pfam" id="PF21365"/>
    </source>
</evidence>
<dbReference type="InterPro" id="IPR000322">
    <property type="entry name" value="Glyco_hydro_31_TIM"/>
</dbReference>
<dbReference type="InterPro" id="IPR030458">
    <property type="entry name" value="Glyco_hydro_31_AS"/>
</dbReference>
<accession>A0A0L0HPJ8</accession>
<name>A0A0L0HPJ8_SPIPD</name>
<evidence type="ECO:0000256" key="8">
    <source>
        <dbReference type="ARBA" id="ARBA00041343"/>
    </source>
</evidence>
<dbReference type="PROSITE" id="PS00707">
    <property type="entry name" value="GLYCOSYL_HYDROL_F31_2"/>
    <property type="match status" value="1"/>
</dbReference>
<evidence type="ECO:0000256" key="4">
    <source>
        <dbReference type="ARBA" id="ARBA00022729"/>
    </source>
</evidence>
<dbReference type="InterPro" id="IPR048395">
    <property type="entry name" value="Glyco_hydro_31_C"/>
</dbReference>
<evidence type="ECO:0000313" key="13">
    <source>
        <dbReference type="EMBL" id="KND02724.1"/>
    </source>
</evidence>
<dbReference type="SUPFAM" id="SSF51011">
    <property type="entry name" value="Glycosyl hydrolase domain"/>
    <property type="match status" value="1"/>
</dbReference>
<dbReference type="Gene3D" id="3.20.20.80">
    <property type="entry name" value="Glycosidases"/>
    <property type="match status" value="1"/>
</dbReference>
<evidence type="ECO:0000256" key="9">
    <source>
        <dbReference type="RuleBase" id="RU361185"/>
    </source>
</evidence>
<dbReference type="SUPFAM" id="SSF51445">
    <property type="entry name" value="(Trans)glycosidases"/>
    <property type="match status" value="1"/>
</dbReference>